<keyword evidence="3" id="KW-0808">Transferase</keyword>
<dbReference type="CDD" id="cd16917">
    <property type="entry name" value="HATPase_UhpB-NarQ-NarX-like"/>
    <property type="match status" value="1"/>
</dbReference>
<evidence type="ECO:0000256" key="5">
    <source>
        <dbReference type="ARBA" id="ARBA00023012"/>
    </source>
</evidence>
<dbReference type="EMBL" id="JAGKSP010000015">
    <property type="protein sequence ID" value="MBP3966107.1"/>
    <property type="molecule type" value="Genomic_DNA"/>
</dbReference>
<accession>A0ABS5CJQ5</accession>
<dbReference type="InterPro" id="IPR050482">
    <property type="entry name" value="Sensor_HK_TwoCompSys"/>
</dbReference>
<keyword evidence="4" id="KW-0418">Kinase</keyword>
<dbReference type="Pfam" id="PF07730">
    <property type="entry name" value="HisKA_3"/>
    <property type="match status" value="1"/>
</dbReference>
<name>A0ABS5CJQ5_9BACL</name>
<evidence type="ECO:0000256" key="6">
    <source>
        <dbReference type="SAM" id="Phobius"/>
    </source>
</evidence>
<feature type="domain" description="Histidine kinase/HSP90-like ATPase" evidence="7">
    <location>
        <begin position="672"/>
        <end position="765"/>
    </location>
</feature>
<dbReference type="PANTHER" id="PTHR24421:SF60">
    <property type="entry name" value="SENSOR HISTIDINE KINASE COMP"/>
    <property type="match status" value="1"/>
</dbReference>
<protein>
    <recommendedName>
        <fullName evidence="2">histidine kinase</fullName>
        <ecNumber evidence="2">2.7.13.3</ecNumber>
    </recommendedName>
</protein>
<dbReference type="SUPFAM" id="SSF55874">
    <property type="entry name" value="ATPase domain of HSP90 chaperone/DNA topoisomerase II/histidine kinase"/>
    <property type="match status" value="1"/>
</dbReference>
<dbReference type="InterPro" id="IPR036890">
    <property type="entry name" value="HATPase_C_sf"/>
</dbReference>
<keyword evidence="6" id="KW-0812">Transmembrane</keyword>
<dbReference type="InterPro" id="IPR011712">
    <property type="entry name" value="Sig_transdc_His_kin_sub3_dim/P"/>
</dbReference>
<feature type="transmembrane region" description="Helical" evidence="6">
    <location>
        <begin position="205"/>
        <end position="228"/>
    </location>
</feature>
<keyword evidence="6" id="KW-0472">Membrane</keyword>
<keyword evidence="9" id="KW-1185">Reference proteome</keyword>
<feature type="transmembrane region" description="Helical" evidence="6">
    <location>
        <begin position="115"/>
        <end position="135"/>
    </location>
</feature>
<dbReference type="InterPro" id="IPR003594">
    <property type="entry name" value="HATPase_dom"/>
</dbReference>
<feature type="transmembrane region" description="Helical" evidence="6">
    <location>
        <begin position="142"/>
        <end position="163"/>
    </location>
</feature>
<feature type="transmembrane region" description="Helical" evidence="6">
    <location>
        <begin position="240"/>
        <end position="261"/>
    </location>
</feature>
<evidence type="ECO:0000313" key="9">
    <source>
        <dbReference type="Proteomes" id="UP000673394"/>
    </source>
</evidence>
<evidence type="ECO:0000256" key="4">
    <source>
        <dbReference type="ARBA" id="ARBA00022777"/>
    </source>
</evidence>
<comment type="catalytic activity">
    <reaction evidence="1">
        <text>ATP + protein L-histidine = ADP + protein N-phospho-L-histidine.</text>
        <dbReference type="EC" id="2.7.13.3"/>
    </reaction>
</comment>
<reference evidence="8 9" key="1">
    <citation type="submission" date="2021-04" db="EMBL/GenBank/DDBJ databases">
        <title>Paenibacillus sp. DLE-14 whole genome sequence.</title>
        <authorList>
            <person name="Ham Y.J."/>
        </authorList>
    </citation>
    <scope>NUCLEOTIDE SEQUENCE [LARGE SCALE GENOMIC DNA]</scope>
    <source>
        <strain evidence="8 9">DLE-14</strain>
    </source>
</reference>
<comment type="caution">
    <text evidence="8">The sequence shown here is derived from an EMBL/GenBank/DDBJ whole genome shotgun (WGS) entry which is preliminary data.</text>
</comment>
<keyword evidence="5" id="KW-0902">Two-component regulatory system</keyword>
<feature type="transmembrane region" description="Helical" evidence="6">
    <location>
        <begin position="175"/>
        <end position="193"/>
    </location>
</feature>
<dbReference type="RefSeq" id="WP_210663030.1">
    <property type="nucleotide sequence ID" value="NZ_JAGKSP010000015.1"/>
</dbReference>
<dbReference type="PANTHER" id="PTHR24421">
    <property type="entry name" value="NITRATE/NITRITE SENSOR PROTEIN NARX-RELATED"/>
    <property type="match status" value="1"/>
</dbReference>
<sequence length="769" mass="87822">MVRFHIKYLILPIVIFVAFVFILTIQKPYIGIKLHETASGEWRITNIDADGWAHKQNIGVGDSVIEIDENEPGLASTVKTYGILEQARSIAIERNGTVESYEIPSGLTEGQFRLFVLYPGFTFLIIMAISGFIVFKKPDLPYFYGLFFFLVLVGLSYVCGGASSQGHVLPELFSGAAFLFVPYCFLHFLNSYIQSIGGTSIVPPFILRLFIALNGLLIGMEAVFTLLQVSSAYEIVTLSLLSWFITECAVCVLLLVMAGVRNRLLIYKTEIKIMLLGIFFSFGPFIGLYAIPKLMDGSGWVSAGHTAIFLVLLPATFIYLITAKRLLDIDFYLGRFRYNAGLAFILSFIHWLLDSVLSHTPDLEIESLVYFPLIVILMLYLKEMLDFRFRSRHFMMKKDFQLRMDRFASRISKVMKVSELEEQFIQEIKEGLGIQAVSLLEVDRRDSTIELIGGYERYPIELVTNALFIKPLPLGLIEVLNNGAILLAGERMGKRCIVWIGEKQNATSLNIDERVWLKTLSRYVSIVYENLSLVQGLSDEFKDTVKQQSERNTPPWLMRFIFNLQENERSRFALDLHDSVLQNQLYWYRRIGEVTTDFEMSDAVRQEMIAIREGLLDVIHETRSTCNELRPSLLKEIGLVESLKELFHTIQMRENFTIEFDYDEFDMELDYEYTIAMYRIMQELLGNAGKHSKASKVKVHLSIMPHEISLLYSDDGIGIGNAKKRGDLSRIGLTGIKERVTSLEGRIQFSGNKETIVRIWLPRLVSPVE</sequence>
<dbReference type="Pfam" id="PF02518">
    <property type="entry name" value="HATPase_c"/>
    <property type="match status" value="1"/>
</dbReference>
<gene>
    <name evidence="8" type="ORF">I8J30_25725</name>
</gene>
<dbReference type="Proteomes" id="UP000673394">
    <property type="component" value="Unassembled WGS sequence"/>
</dbReference>
<evidence type="ECO:0000256" key="1">
    <source>
        <dbReference type="ARBA" id="ARBA00000085"/>
    </source>
</evidence>
<feature type="transmembrane region" description="Helical" evidence="6">
    <location>
        <begin position="365"/>
        <end position="381"/>
    </location>
</feature>
<evidence type="ECO:0000259" key="7">
    <source>
        <dbReference type="SMART" id="SM00387"/>
    </source>
</evidence>
<organism evidence="8 9">
    <name type="scientific">Paenibacillus lignilyticus</name>
    <dbReference type="NCBI Taxonomy" id="1172615"/>
    <lineage>
        <taxon>Bacteria</taxon>
        <taxon>Bacillati</taxon>
        <taxon>Bacillota</taxon>
        <taxon>Bacilli</taxon>
        <taxon>Bacillales</taxon>
        <taxon>Paenibacillaceae</taxon>
        <taxon>Paenibacillus</taxon>
    </lineage>
</organism>
<evidence type="ECO:0000256" key="3">
    <source>
        <dbReference type="ARBA" id="ARBA00022679"/>
    </source>
</evidence>
<feature type="transmembrane region" description="Helical" evidence="6">
    <location>
        <begin position="7"/>
        <end position="25"/>
    </location>
</feature>
<dbReference type="EC" id="2.7.13.3" evidence="2"/>
<feature type="transmembrane region" description="Helical" evidence="6">
    <location>
        <begin position="273"/>
        <end position="291"/>
    </location>
</feature>
<feature type="transmembrane region" description="Helical" evidence="6">
    <location>
        <begin position="303"/>
        <end position="323"/>
    </location>
</feature>
<evidence type="ECO:0000256" key="2">
    <source>
        <dbReference type="ARBA" id="ARBA00012438"/>
    </source>
</evidence>
<proteinExistence type="predicted"/>
<dbReference type="Gene3D" id="3.30.565.10">
    <property type="entry name" value="Histidine kinase-like ATPase, C-terminal domain"/>
    <property type="match status" value="1"/>
</dbReference>
<keyword evidence="6" id="KW-1133">Transmembrane helix</keyword>
<dbReference type="SMART" id="SM00387">
    <property type="entry name" value="HATPase_c"/>
    <property type="match status" value="1"/>
</dbReference>
<feature type="transmembrane region" description="Helical" evidence="6">
    <location>
        <begin position="335"/>
        <end position="353"/>
    </location>
</feature>
<evidence type="ECO:0000313" key="8">
    <source>
        <dbReference type="EMBL" id="MBP3966107.1"/>
    </source>
</evidence>